<reference evidence="3" key="1">
    <citation type="journal article" date="2020" name="Mol. Plant Microbe">
        <title>Rhizobial microsymbionts of the narrowly endemic Oxytropis species growing in Kamchatka are characterized by significant genetic diversity and possess a set of genes that are associated with T3SS and T6SS secretion systems and can affect the development of symbiosis.</title>
        <authorList>
            <person name="Safronova V."/>
            <person name="Guro P."/>
            <person name="Sazanova A."/>
            <person name="Kuznetsova I."/>
            <person name="Belimov A."/>
            <person name="Yakubov V."/>
            <person name="Chirak E."/>
            <person name="Afonin A."/>
            <person name="Gogolev Y."/>
            <person name="Andronov E."/>
            <person name="Tikhonovich I."/>
        </authorList>
    </citation>
    <scope>NUCLEOTIDE SEQUENCE [LARGE SCALE GENOMIC DNA]</scope>
    <source>
        <strain evidence="3">581</strain>
    </source>
</reference>
<dbReference type="InterPro" id="IPR021327">
    <property type="entry name" value="DUF2934"/>
</dbReference>
<sequence>MPRYSEEQIREYAHKLWEREGRPEGKADDFWHQAKSELESDAPGDEDPKPMPE</sequence>
<dbReference type="Pfam" id="PF11154">
    <property type="entry name" value="DUF2934"/>
    <property type="match status" value="1"/>
</dbReference>
<evidence type="ECO:0000313" key="2">
    <source>
        <dbReference type="EMBL" id="QND72707.1"/>
    </source>
</evidence>
<feature type="compositionally biased region" description="Basic and acidic residues" evidence="1">
    <location>
        <begin position="17"/>
        <end position="38"/>
    </location>
</feature>
<dbReference type="OrthoDB" id="9811127at2"/>
<proteinExistence type="predicted"/>
<accession>A0A7G6U125</accession>
<dbReference type="KEGG" id="trb:HB776_16780"/>
<dbReference type="AlphaFoldDB" id="A0A7G6U125"/>
<evidence type="ECO:0000313" key="3">
    <source>
        <dbReference type="Proteomes" id="UP000515291"/>
    </source>
</evidence>
<evidence type="ECO:0000256" key="1">
    <source>
        <dbReference type="SAM" id="MobiDB-lite"/>
    </source>
</evidence>
<dbReference type="Proteomes" id="UP000515291">
    <property type="component" value="Chromosome"/>
</dbReference>
<dbReference type="EMBL" id="CP050292">
    <property type="protein sequence ID" value="QND72707.1"/>
    <property type="molecule type" value="Genomic_DNA"/>
</dbReference>
<dbReference type="RefSeq" id="WP_081422126.1">
    <property type="nucleotide sequence ID" value="NZ_CP050292.1"/>
</dbReference>
<name>A0A7G6U125_9BRAD</name>
<gene>
    <name evidence="2" type="ORF">HB776_16780</name>
</gene>
<feature type="region of interest" description="Disordered" evidence="1">
    <location>
        <begin position="17"/>
        <end position="53"/>
    </location>
</feature>
<organism evidence="2 3">
    <name type="scientific">Tardiphaga robiniae</name>
    <dbReference type="NCBI Taxonomy" id="943830"/>
    <lineage>
        <taxon>Bacteria</taxon>
        <taxon>Pseudomonadati</taxon>
        <taxon>Pseudomonadota</taxon>
        <taxon>Alphaproteobacteria</taxon>
        <taxon>Hyphomicrobiales</taxon>
        <taxon>Nitrobacteraceae</taxon>
        <taxon>Tardiphaga</taxon>
    </lineage>
</organism>
<protein>
    <submittedName>
        <fullName evidence="2">DUF2934 domain-containing protein</fullName>
    </submittedName>
</protein>